<comment type="caution">
    <text evidence="2">The sequence shown here is derived from an EMBL/GenBank/DDBJ whole genome shotgun (WGS) entry which is preliminary data.</text>
</comment>
<dbReference type="AlphaFoldDB" id="A0AAE1D9C7"/>
<dbReference type="Proteomes" id="UP001283361">
    <property type="component" value="Unassembled WGS sequence"/>
</dbReference>
<protein>
    <recommendedName>
        <fullName evidence="1">Beta-lactamase-related domain-containing protein</fullName>
    </recommendedName>
</protein>
<name>A0AAE1D9C7_9GAST</name>
<reference evidence="2" key="1">
    <citation type="journal article" date="2023" name="G3 (Bethesda)">
        <title>A reference genome for the long-term kleptoplast-retaining sea slug Elysia crispata morphotype clarki.</title>
        <authorList>
            <person name="Eastman K.E."/>
            <person name="Pendleton A.L."/>
            <person name="Shaikh M.A."/>
            <person name="Suttiyut T."/>
            <person name="Ogas R."/>
            <person name="Tomko P."/>
            <person name="Gavelis G."/>
            <person name="Widhalm J.R."/>
            <person name="Wisecaver J.H."/>
        </authorList>
    </citation>
    <scope>NUCLEOTIDE SEQUENCE</scope>
    <source>
        <strain evidence="2">ECLA1</strain>
    </source>
</reference>
<dbReference type="PANTHER" id="PTHR46825:SF15">
    <property type="entry name" value="BETA-LACTAMASE-RELATED DOMAIN-CONTAINING PROTEIN"/>
    <property type="match status" value="1"/>
</dbReference>
<feature type="domain" description="Beta-lactamase-related" evidence="1">
    <location>
        <begin position="42"/>
        <end position="381"/>
    </location>
</feature>
<dbReference type="InterPro" id="IPR012338">
    <property type="entry name" value="Beta-lactam/transpept-like"/>
</dbReference>
<keyword evidence="3" id="KW-1185">Reference proteome</keyword>
<dbReference type="InterPro" id="IPR001466">
    <property type="entry name" value="Beta-lactam-related"/>
</dbReference>
<dbReference type="Pfam" id="PF00144">
    <property type="entry name" value="Beta-lactamase"/>
    <property type="match status" value="1"/>
</dbReference>
<dbReference type="InterPro" id="IPR050491">
    <property type="entry name" value="AmpC-like"/>
</dbReference>
<proteinExistence type="predicted"/>
<accession>A0AAE1D9C7</accession>
<gene>
    <name evidence="2" type="ORF">RRG08_006058</name>
</gene>
<dbReference type="SUPFAM" id="SSF56601">
    <property type="entry name" value="beta-lactamase/transpeptidase-like"/>
    <property type="match status" value="1"/>
</dbReference>
<dbReference type="Gene3D" id="3.40.710.10">
    <property type="entry name" value="DD-peptidase/beta-lactamase superfamily"/>
    <property type="match status" value="1"/>
</dbReference>
<evidence type="ECO:0000313" key="3">
    <source>
        <dbReference type="Proteomes" id="UP001283361"/>
    </source>
</evidence>
<dbReference type="PANTHER" id="PTHR46825">
    <property type="entry name" value="D-ALANYL-D-ALANINE-CARBOXYPEPTIDASE/ENDOPEPTIDASE AMPH"/>
    <property type="match status" value="1"/>
</dbReference>
<dbReference type="EMBL" id="JAWDGP010004725">
    <property type="protein sequence ID" value="KAK3762314.1"/>
    <property type="molecule type" value="Genomic_DNA"/>
</dbReference>
<sequence length="576" mass="65527">MDLFNIMLQFRKSPLCRWICLIAVLYGCVFEFKAAEFDTAEVARVIEETLKCYNNPGLAVSVVVRGKTIFSRGFGVKDNETKQPVTPDSLFGIASVSKSFAATLLVKLLYEETELTVDSRVQELLGERFRLMDEFRTKEATFADLMGHRMAIPANNRLRFDSNLTRQSLLERLPLLPSNDQFRVQHSYSNLFYGLVTYLAEVIGEDTWENLLTNHLLKPLGMDNTTFATTANLKSMPNLATGYIEFRNELLPVHPEFSRKWGLLAGSGAVMSTANDMTKWMNFHLREGRADDGKRIMASDHVEEVHKARSLTSFSSSLELRQPQFPIMTTQSVYAHGFRRGYYRGYERLVHSGSTLGYKALMSLLPAAQIGVFTAMTGVDTNYVYRSSLHYFLTDWALGLSESWLNATTICSFPEPWRRASRKPRPMRLDPSWKPALNISLFEGTYQNKAYGYLHVRYNESLETLTLDYGWGRWQLFYTPLSSSNDSTHRFYGKGIDITAINLFPMYFVQDSRGSEDVIVGMRATAFESKLPPVFVKLGMTKEAAVTVPDSATRFCITTHVFLLLFLIGLHLEIIF</sequence>
<organism evidence="2 3">
    <name type="scientific">Elysia crispata</name>
    <name type="common">lettuce slug</name>
    <dbReference type="NCBI Taxonomy" id="231223"/>
    <lineage>
        <taxon>Eukaryota</taxon>
        <taxon>Metazoa</taxon>
        <taxon>Spiralia</taxon>
        <taxon>Lophotrochozoa</taxon>
        <taxon>Mollusca</taxon>
        <taxon>Gastropoda</taxon>
        <taxon>Heterobranchia</taxon>
        <taxon>Euthyneura</taxon>
        <taxon>Panpulmonata</taxon>
        <taxon>Sacoglossa</taxon>
        <taxon>Placobranchoidea</taxon>
        <taxon>Plakobranchidae</taxon>
        <taxon>Elysia</taxon>
    </lineage>
</organism>
<evidence type="ECO:0000259" key="1">
    <source>
        <dbReference type="Pfam" id="PF00144"/>
    </source>
</evidence>
<evidence type="ECO:0000313" key="2">
    <source>
        <dbReference type="EMBL" id="KAK3762314.1"/>
    </source>
</evidence>